<dbReference type="EMBL" id="UGNW01000001">
    <property type="protein sequence ID" value="STX32474.1"/>
    <property type="molecule type" value="Genomic_DNA"/>
</dbReference>
<proteinExistence type="predicted"/>
<keyword evidence="1" id="KW-0520">NAD</keyword>
<dbReference type="PANTHER" id="PTHR43574">
    <property type="entry name" value="EPIMERASE-RELATED"/>
    <property type="match status" value="1"/>
</dbReference>
<evidence type="ECO:0000259" key="2">
    <source>
        <dbReference type="Pfam" id="PF01370"/>
    </source>
</evidence>
<evidence type="ECO:0000313" key="3">
    <source>
        <dbReference type="EMBL" id="KTC71688.1"/>
    </source>
</evidence>
<dbReference type="Gene3D" id="3.40.50.720">
    <property type="entry name" value="NAD(P)-binding Rossmann-like Domain"/>
    <property type="match status" value="1"/>
</dbReference>
<accession>A0A378IJZ8</accession>
<dbReference type="RefSeq" id="WP_058523602.1">
    <property type="nucleotide sequence ID" value="NZ_CAAAHV010000001.1"/>
</dbReference>
<gene>
    <name evidence="3" type="ORF">Lbir_1543</name>
    <name evidence="4" type="ORF">NCTC12437_02259</name>
</gene>
<dbReference type="Pfam" id="PF01370">
    <property type="entry name" value="Epimerase"/>
    <property type="match status" value="1"/>
</dbReference>
<evidence type="ECO:0000313" key="4">
    <source>
        <dbReference type="EMBL" id="STX32474.1"/>
    </source>
</evidence>
<dbReference type="InterPro" id="IPR036291">
    <property type="entry name" value="NAD(P)-bd_dom_sf"/>
</dbReference>
<organism evidence="4 6">
    <name type="scientific">Legionella birminghamensis</name>
    <dbReference type="NCBI Taxonomy" id="28083"/>
    <lineage>
        <taxon>Bacteria</taxon>
        <taxon>Pseudomonadati</taxon>
        <taxon>Pseudomonadota</taxon>
        <taxon>Gammaproteobacteria</taxon>
        <taxon>Legionellales</taxon>
        <taxon>Legionellaceae</taxon>
        <taxon>Legionella</taxon>
    </lineage>
</organism>
<evidence type="ECO:0000313" key="6">
    <source>
        <dbReference type="Proteomes" id="UP000255066"/>
    </source>
</evidence>
<name>A0A378IJZ8_9GAMM</name>
<reference evidence="4 6" key="2">
    <citation type="submission" date="2018-06" db="EMBL/GenBank/DDBJ databases">
        <authorList>
            <consortium name="Pathogen Informatics"/>
            <person name="Doyle S."/>
        </authorList>
    </citation>
    <scope>NUCLEOTIDE SEQUENCE [LARGE SCALE GENOMIC DNA]</scope>
    <source>
        <strain evidence="4 6">NCTC12437</strain>
    </source>
</reference>
<reference evidence="3 5" key="1">
    <citation type="submission" date="2015-11" db="EMBL/GenBank/DDBJ databases">
        <title>Genomic analysis of 38 Legionella species identifies large and diverse effector repertoires.</title>
        <authorList>
            <person name="Burstein D."/>
            <person name="Amaro F."/>
            <person name="Zusman T."/>
            <person name="Lifshitz Z."/>
            <person name="Cohen O."/>
            <person name="Gilbert J.A."/>
            <person name="Pupko T."/>
            <person name="Shuman H.A."/>
            <person name="Segal G."/>
        </authorList>
    </citation>
    <scope>NUCLEOTIDE SEQUENCE [LARGE SCALE GENOMIC DNA]</scope>
    <source>
        <strain evidence="3 5">CDC#1407-AL-14</strain>
    </source>
</reference>
<dbReference type="STRING" id="28083.Lbir_1543"/>
<dbReference type="Proteomes" id="UP000054735">
    <property type="component" value="Unassembled WGS sequence"/>
</dbReference>
<feature type="domain" description="NAD-dependent epimerase/dehydratase" evidence="2">
    <location>
        <begin position="88"/>
        <end position="204"/>
    </location>
</feature>
<evidence type="ECO:0000256" key="1">
    <source>
        <dbReference type="ARBA" id="ARBA00023027"/>
    </source>
</evidence>
<dbReference type="Proteomes" id="UP000255066">
    <property type="component" value="Unassembled WGS sequence"/>
</dbReference>
<evidence type="ECO:0000313" key="5">
    <source>
        <dbReference type="Proteomes" id="UP000054735"/>
    </source>
</evidence>
<dbReference type="EMBL" id="LNXT01000019">
    <property type="protein sequence ID" value="KTC71688.1"/>
    <property type="molecule type" value="Genomic_DNA"/>
</dbReference>
<dbReference type="InterPro" id="IPR001509">
    <property type="entry name" value="Epimerase_deHydtase"/>
</dbReference>
<dbReference type="AlphaFoldDB" id="A0A378IJZ8"/>
<sequence>MHHLILGYGYCGFYLAKHLLDEHEQVTAVSRHYEPSLALPGLKHIASDLCNLNIAQEADLVIYYLVPPVPARDTDSLLHEFLSKTLLKPMKIVYFGSSAVYGNHQGKWITERSKCRIQHARQLRRLDAEEQWKQFAKKNGAACVLLRIAGIYGPNRLPIEAARTQNPLLIPQQAPYTNHIFVMDLVKIASQLAMKRSAEGIFNIADGHPKKMGALQQLVAHHLDYPAAVFQTWDEIWKTASEMKREIMESSKRLSIELLEHELEQVLQITPMTAGVLKSLALMA</sequence>
<dbReference type="OrthoDB" id="9808276at2"/>
<protein>
    <submittedName>
        <fullName evidence="3 4">NAD-dependent epimerase/dehydratase</fullName>
    </submittedName>
</protein>
<keyword evidence="5" id="KW-1185">Reference proteome</keyword>
<dbReference type="SUPFAM" id="SSF51735">
    <property type="entry name" value="NAD(P)-binding Rossmann-fold domains"/>
    <property type="match status" value="1"/>
</dbReference>